<accession>A0ABD0YLK5</accession>
<evidence type="ECO:0000313" key="3">
    <source>
        <dbReference type="Proteomes" id="UP001558652"/>
    </source>
</evidence>
<gene>
    <name evidence="2" type="ORF">AAG570_010092</name>
</gene>
<comment type="caution">
    <text evidence="2">The sequence shown here is derived from an EMBL/GenBank/DDBJ whole genome shotgun (WGS) entry which is preliminary data.</text>
</comment>
<evidence type="ECO:0000256" key="1">
    <source>
        <dbReference type="SAM" id="MobiDB-lite"/>
    </source>
</evidence>
<dbReference type="EMBL" id="JBFDAA010000005">
    <property type="protein sequence ID" value="KAL1132135.1"/>
    <property type="molecule type" value="Genomic_DNA"/>
</dbReference>
<dbReference type="AlphaFoldDB" id="A0ABD0YLK5"/>
<keyword evidence="3" id="KW-1185">Reference proteome</keyword>
<feature type="compositionally biased region" description="Basic and acidic residues" evidence="1">
    <location>
        <begin position="77"/>
        <end position="103"/>
    </location>
</feature>
<name>A0ABD0YLK5_9HEMI</name>
<organism evidence="2 3">
    <name type="scientific">Ranatra chinensis</name>
    <dbReference type="NCBI Taxonomy" id="642074"/>
    <lineage>
        <taxon>Eukaryota</taxon>
        <taxon>Metazoa</taxon>
        <taxon>Ecdysozoa</taxon>
        <taxon>Arthropoda</taxon>
        <taxon>Hexapoda</taxon>
        <taxon>Insecta</taxon>
        <taxon>Pterygota</taxon>
        <taxon>Neoptera</taxon>
        <taxon>Paraneoptera</taxon>
        <taxon>Hemiptera</taxon>
        <taxon>Heteroptera</taxon>
        <taxon>Panheteroptera</taxon>
        <taxon>Nepomorpha</taxon>
        <taxon>Nepidae</taxon>
        <taxon>Ranatrinae</taxon>
        <taxon>Ranatra</taxon>
    </lineage>
</organism>
<sequence>MEERSSRRTPSRRIVPLVLRALQETGPVTLGALADFFKGVSTFEIKKALKLAVKDSVVEQPKRGFYRLAGEVPPEGENDRWEGKMENGQECAEKGPDELEDCGHKRRKRRSCRKKRRRSCRRKKKRSCRKKKRRSCKRKRRRTCRRKKKRSCRRKTKRSCRRKKRRCPIVRCAGTDLPSPQELGFRQDTAPLDQPPFPQQELLN</sequence>
<dbReference type="Proteomes" id="UP001558652">
    <property type="component" value="Unassembled WGS sequence"/>
</dbReference>
<proteinExistence type="predicted"/>
<protein>
    <submittedName>
        <fullName evidence="2">Uncharacterized protein</fullName>
    </submittedName>
</protein>
<reference evidence="2 3" key="1">
    <citation type="submission" date="2024-07" db="EMBL/GenBank/DDBJ databases">
        <title>Chromosome-level genome assembly of the water stick insect Ranatra chinensis (Heteroptera: Nepidae).</title>
        <authorList>
            <person name="Liu X."/>
        </authorList>
    </citation>
    <scope>NUCLEOTIDE SEQUENCE [LARGE SCALE GENOMIC DNA]</scope>
    <source>
        <strain evidence="2">Cailab_2021Rc</strain>
        <tissue evidence="2">Muscle</tissue>
    </source>
</reference>
<evidence type="ECO:0000313" key="2">
    <source>
        <dbReference type="EMBL" id="KAL1132135.1"/>
    </source>
</evidence>
<feature type="compositionally biased region" description="Basic residues" evidence="1">
    <location>
        <begin position="104"/>
        <end position="168"/>
    </location>
</feature>
<feature type="region of interest" description="Disordered" evidence="1">
    <location>
        <begin position="73"/>
        <end position="204"/>
    </location>
</feature>